<dbReference type="SUPFAM" id="SSF51905">
    <property type="entry name" value="FAD/NAD(P)-binding domain"/>
    <property type="match status" value="2"/>
</dbReference>
<evidence type="ECO:0000256" key="1">
    <source>
        <dbReference type="ARBA" id="ARBA00001974"/>
    </source>
</evidence>
<keyword evidence="7" id="KW-0676">Redox-active center</keyword>
<organism evidence="10 11">
    <name type="scientific">Ligilactobacillus salitolerans</name>
    <dbReference type="NCBI Taxonomy" id="1808352"/>
    <lineage>
        <taxon>Bacteria</taxon>
        <taxon>Bacillati</taxon>
        <taxon>Bacillota</taxon>
        <taxon>Bacilli</taxon>
        <taxon>Lactobacillales</taxon>
        <taxon>Lactobacillaceae</taxon>
        <taxon>Ligilactobacillus</taxon>
    </lineage>
</organism>
<keyword evidence="11" id="KW-1185">Reference proteome</keyword>
<dbReference type="AlphaFoldDB" id="A0A401IUU6"/>
<evidence type="ECO:0000256" key="2">
    <source>
        <dbReference type="ARBA" id="ARBA00009130"/>
    </source>
</evidence>
<comment type="caution">
    <text evidence="10">The sequence shown here is derived from an EMBL/GenBank/DDBJ whole genome shotgun (WGS) entry which is preliminary data.</text>
</comment>
<dbReference type="PANTHER" id="PTHR43429:SF1">
    <property type="entry name" value="NAD(P)H SULFUR OXIDOREDUCTASE (COA-DEPENDENT)"/>
    <property type="match status" value="1"/>
</dbReference>
<evidence type="ECO:0000256" key="3">
    <source>
        <dbReference type="ARBA" id="ARBA00022630"/>
    </source>
</evidence>
<keyword evidence="3" id="KW-0285">Flavoprotein</keyword>
<name>A0A401IUU6_9LACO</name>
<evidence type="ECO:0000256" key="6">
    <source>
        <dbReference type="ARBA" id="ARBA00023097"/>
    </source>
</evidence>
<comment type="similarity">
    <text evidence="2">Belongs to the class-III pyridine nucleotide-disulfide oxidoreductase family.</text>
</comment>
<feature type="domain" description="FAD/NAD(P)-binding" evidence="9">
    <location>
        <begin position="1"/>
        <end position="292"/>
    </location>
</feature>
<accession>A0A401IUU6</accession>
<keyword evidence="6" id="KW-0558">Oxidation</keyword>
<keyword evidence="4" id="KW-0274">FAD</keyword>
<evidence type="ECO:0000256" key="4">
    <source>
        <dbReference type="ARBA" id="ARBA00022827"/>
    </source>
</evidence>
<dbReference type="InterPro" id="IPR050260">
    <property type="entry name" value="FAD-bd_OxRdtase"/>
</dbReference>
<dbReference type="InterPro" id="IPR036188">
    <property type="entry name" value="FAD/NAD-bd_sf"/>
</dbReference>
<dbReference type="GO" id="GO:0016491">
    <property type="term" value="F:oxidoreductase activity"/>
    <property type="evidence" value="ECO:0007669"/>
    <property type="project" value="UniProtKB-KW"/>
</dbReference>
<reference evidence="10 11" key="1">
    <citation type="journal article" date="2019" name="Int. J. Syst. Evol. Microbiol.">
        <title>Lactobacillus salitolerans sp. nov., a novel lactic acid bacterium isolated from spent mushroom substrates.</title>
        <authorList>
            <person name="Tohno M."/>
            <person name="Tanizawa Y."/>
            <person name="Kojima Y."/>
            <person name="Sakamoto M."/>
            <person name="Nakamura Y."/>
            <person name="Ohkuma M."/>
            <person name="Kobayashi H."/>
        </authorList>
    </citation>
    <scope>NUCLEOTIDE SEQUENCE [LARGE SCALE GENOMIC DNA]</scope>
    <source>
        <strain evidence="10 11">YK43</strain>
    </source>
</reference>
<keyword evidence="5" id="KW-0560">Oxidoreductase</keyword>
<sequence length="458" mass="50791">MKIIIIGGSHAGMFAAEELIRTAPQSEVIVYDRSQVPTFAKESIPNYLAGEIDSLEEMHFDADLAAKSTNIKVCRNHSVLSVDSAGHQLEVVDMATSKVFTEHYDRLIVASGAANRLPLIPGVEDDNILLVRSFYQVQNLRKKIAAKQRIVIVGGGQAGLEFTVIARELGKEVHLLERSQCIGEGSFSSNTSQWLEEQLKQKGVLLHDVCHLKGVEHQADGSLLVKTNQENFETDLIIIAMGFVPNTSFIENELETDLEGAILVNEYLQTSSQDIYAIGDCATVKFKDGRGSLNTRLSTRATRQGFVAAHNILGSHYKFIPLQGTTGLRIFDHWLAQCGYTLLAAKSRGFDVGEVTYKGPWIQEYQGISSYVDVHVVYDRSTRQLLGVRVISAENVLQYISVVAVMLQNKNTIDDLAQADILYEQGNGMPVNFMNFAAQRAVTYERLHGRDNARITLR</sequence>
<feature type="domain" description="Pyridine nucleotide-disulphide oxidoreductase dimerisation" evidence="8">
    <location>
        <begin position="334"/>
        <end position="418"/>
    </location>
</feature>
<dbReference type="PANTHER" id="PTHR43429">
    <property type="entry name" value="PYRIDINE NUCLEOTIDE-DISULFIDE OXIDOREDUCTASE DOMAIN-CONTAINING"/>
    <property type="match status" value="1"/>
</dbReference>
<evidence type="ECO:0000259" key="8">
    <source>
        <dbReference type="Pfam" id="PF02852"/>
    </source>
</evidence>
<dbReference type="PRINTS" id="PR00411">
    <property type="entry name" value="PNDRDTASEI"/>
</dbReference>
<dbReference type="Pfam" id="PF07992">
    <property type="entry name" value="Pyr_redox_2"/>
    <property type="match status" value="1"/>
</dbReference>
<dbReference type="InterPro" id="IPR023753">
    <property type="entry name" value="FAD/NAD-binding_dom"/>
</dbReference>
<protein>
    <submittedName>
        <fullName evidence="10">NADH oxidase</fullName>
    </submittedName>
</protein>
<dbReference type="RefSeq" id="WP_124977521.1">
    <property type="nucleotide sequence ID" value="NZ_BFFP01000031.1"/>
</dbReference>
<dbReference type="Gene3D" id="3.30.390.30">
    <property type="match status" value="1"/>
</dbReference>
<evidence type="ECO:0000256" key="7">
    <source>
        <dbReference type="ARBA" id="ARBA00023284"/>
    </source>
</evidence>
<dbReference type="PRINTS" id="PR00368">
    <property type="entry name" value="FADPNR"/>
</dbReference>
<gene>
    <name evidence="10" type="ORF">LFYK43_17790</name>
</gene>
<dbReference type="Proteomes" id="UP000286848">
    <property type="component" value="Unassembled WGS sequence"/>
</dbReference>
<evidence type="ECO:0000259" key="9">
    <source>
        <dbReference type="Pfam" id="PF07992"/>
    </source>
</evidence>
<dbReference type="InterPro" id="IPR004099">
    <property type="entry name" value="Pyr_nucl-diS_OxRdtase_dimer"/>
</dbReference>
<evidence type="ECO:0000256" key="5">
    <source>
        <dbReference type="ARBA" id="ARBA00023002"/>
    </source>
</evidence>
<evidence type="ECO:0000313" key="10">
    <source>
        <dbReference type="EMBL" id="GBG95320.1"/>
    </source>
</evidence>
<dbReference type="EMBL" id="BFFP01000031">
    <property type="protein sequence ID" value="GBG95320.1"/>
    <property type="molecule type" value="Genomic_DNA"/>
</dbReference>
<proteinExistence type="inferred from homology"/>
<dbReference type="SUPFAM" id="SSF55424">
    <property type="entry name" value="FAD/NAD-linked reductases, dimerisation (C-terminal) domain"/>
    <property type="match status" value="1"/>
</dbReference>
<evidence type="ECO:0000313" key="11">
    <source>
        <dbReference type="Proteomes" id="UP000286848"/>
    </source>
</evidence>
<dbReference type="OrthoDB" id="9802028at2"/>
<dbReference type="Pfam" id="PF02852">
    <property type="entry name" value="Pyr_redox_dim"/>
    <property type="match status" value="1"/>
</dbReference>
<comment type="cofactor">
    <cofactor evidence="1">
        <name>FAD</name>
        <dbReference type="ChEBI" id="CHEBI:57692"/>
    </cofactor>
</comment>
<dbReference type="Gene3D" id="3.50.50.60">
    <property type="entry name" value="FAD/NAD(P)-binding domain"/>
    <property type="match status" value="2"/>
</dbReference>
<dbReference type="InterPro" id="IPR016156">
    <property type="entry name" value="FAD/NAD-linked_Rdtase_dimer_sf"/>
</dbReference>